<gene>
    <name evidence="1" type="ORF">PAHAL_3G458700</name>
</gene>
<sequence>MESSLPRVYTAASYALWWKPISLSVSSSLAFQARGACRSPYSAFQRRSTLFSLPAMTWPGGCRTYTSSFKSPLRNADFTSMWWTHHPF</sequence>
<protein>
    <submittedName>
        <fullName evidence="1">Uncharacterized protein</fullName>
    </submittedName>
</protein>
<dbReference type="AlphaFoldDB" id="A0A2T8KLH2"/>
<name>A0A2T8KLH2_9POAL</name>
<accession>A0A2T8KLH2</accession>
<evidence type="ECO:0000313" key="1">
    <source>
        <dbReference type="EMBL" id="PVH63035.1"/>
    </source>
</evidence>
<dbReference type="Proteomes" id="UP000243499">
    <property type="component" value="Chromosome 3"/>
</dbReference>
<organism evidence="1">
    <name type="scientific">Panicum hallii</name>
    <dbReference type="NCBI Taxonomy" id="206008"/>
    <lineage>
        <taxon>Eukaryota</taxon>
        <taxon>Viridiplantae</taxon>
        <taxon>Streptophyta</taxon>
        <taxon>Embryophyta</taxon>
        <taxon>Tracheophyta</taxon>
        <taxon>Spermatophyta</taxon>
        <taxon>Magnoliopsida</taxon>
        <taxon>Liliopsida</taxon>
        <taxon>Poales</taxon>
        <taxon>Poaceae</taxon>
        <taxon>PACMAD clade</taxon>
        <taxon>Panicoideae</taxon>
        <taxon>Panicodae</taxon>
        <taxon>Paniceae</taxon>
        <taxon>Panicinae</taxon>
        <taxon>Panicum</taxon>
        <taxon>Panicum sect. Panicum</taxon>
    </lineage>
</organism>
<proteinExistence type="predicted"/>
<dbReference type="Gramene" id="PVH63035">
    <property type="protein sequence ID" value="PVH63035"/>
    <property type="gene ID" value="PAHAL_3G458700"/>
</dbReference>
<dbReference type="EMBL" id="CM008048">
    <property type="protein sequence ID" value="PVH63035.1"/>
    <property type="molecule type" value="Genomic_DNA"/>
</dbReference>
<reference evidence="1" key="1">
    <citation type="submission" date="2018-04" db="EMBL/GenBank/DDBJ databases">
        <title>WGS assembly of Panicum hallii.</title>
        <authorList>
            <person name="Lovell J."/>
            <person name="Jenkins J."/>
            <person name="Lowry D."/>
            <person name="Mamidi S."/>
            <person name="Sreedasyam A."/>
            <person name="Weng X."/>
            <person name="Barry K."/>
            <person name="Bonette J."/>
            <person name="Campitelli B."/>
            <person name="Daum C."/>
            <person name="Gordon S."/>
            <person name="Gould B."/>
            <person name="Lipzen A."/>
            <person name="Macqueen A."/>
            <person name="Palacio-Mejia J."/>
            <person name="Plott C."/>
            <person name="Shakirov E."/>
            <person name="Shu S."/>
            <person name="Yoshinaga Y."/>
            <person name="Zane M."/>
            <person name="Rokhsar D."/>
            <person name="Grimwood J."/>
            <person name="Schmutz J."/>
            <person name="Juenger T."/>
        </authorList>
    </citation>
    <scope>NUCLEOTIDE SEQUENCE [LARGE SCALE GENOMIC DNA]</scope>
    <source>
        <strain evidence="1">FIL2</strain>
    </source>
</reference>